<accession>A0AAI9UV49</accession>
<name>A0AAI9UV49_9PEZI</name>
<comment type="caution">
    <text evidence="1">The sequence shown here is derived from an EMBL/GenBank/DDBJ whole genome shotgun (WGS) entry which is preliminary data.</text>
</comment>
<sequence length="92" mass="10444">MIKMFNNMDYTLLEAYPSIAPQVGTVPASASSQWPAHPQAIRMLQENPRAELARGLAPSHEMQRSRRPAPTFLRACRNLRAYARREMLPLPV</sequence>
<evidence type="ECO:0000313" key="1">
    <source>
        <dbReference type="EMBL" id="KAK1465300.1"/>
    </source>
</evidence>
<dbReference type="EMBL" id="MPDP01000263">
    <property type="protein sequence ID" value="KAK1465300.1"/>
    <property type="molecule type" value="Genomic_DNA"/>
</dbReference>
<protein>
    <submittedName>
        <fullName evidence="1">Uncharacterized protein</fullName>
    </submittedName>
</protein>
<organism evidence="1 2">
    <name type="scientific">Colletotrichum cuscutae</name>
    <dbReference type="NCBI Taxonomy" id="1209917"/>
    <lineage>
        <taxon>Eukaryota</taxon>
        <taxon>Fungi</taxon>
        <taxon>Dikarya</taxon>
        <taxon>Ascomycota</taxon>
        <taxon>Pezizomycotina</taxon>
        <taxon>Sordariomycetes</taxon>
        <taxon>Hypocreomycetidae</taxon>
        <taxon>Glomerellales</taxon>
        <taxon>Glomerellaceae</taxon>
        <taxon>Colletotrichum</taxon>
        <taxon>Colletotrichum acutatum species complex</taxon>
    </lineage>
</organism>
<proteinExistence type="predicted"/>
<dbReference type="Proteomes" id="UP001239213">
    <property type="component" value="Unassembled WGS sequence"/>
</dbReference>
<dbReference type="AlphaFoldDB" id="A0AAI9UV49"/>
<evidence type="ECO:0000313" key="2">
    <source>
        <dbReference type="Proteomes" id="UP001239213"/>
    </source>
</evidence>
<keyword evidence="2" id="KW-1185">Reference proteome</keyword>
<reference evidence="1" key="1">
    <citation type="submission" date="2016-11" db="EMBL/GenBank/DDBJ databases">
        <title>The genome sequence of Colletotrichum cuscutae.</title>
        <authorList>
            <person name="Baroncelli R."/>
        </authorList>
    </citation>
    <scope>NUCLEOTIDE SEQUENCE</scope>
    <source>
        <strain evidence="1">IMI 304802</strain>
    </source>
</reference>
<gene>
    <name evidence="1" type="ORF">CCUS01_07706</name>
</gene>